<evidence type="ECO:0000313" key="7">
    <source>
        <dbReference type="Proteomes" id="UP000320359"/>
    </source>
</evidence>
<evidence type="ECO:0000256" key="2">
    <source>
        <dbReference type="ARBA" id="ARBA00012528"/>
    </source>
</evidence>
<keyword evidence="4" id="KW-0472">Membrane</keyword>
<dbReference type="PANTHER" id="PTHR45138">
    <property type="entry name" value="REGULATORY COMPONENTS OF SENSORY TRANSDUCTION SYSTEM"/>
    <property type="match status" value="1"/>
</dbReference>
<keyword evidence="7" id="KW-1185">Reference proteome</keyword>
<comment type="catalytic activity">
    <reaction evidence="3">
        <text>2 GTP = 3',3'-c-di-GMP + 2 diphosphate</text>
        <dbReference type="Rhea" id="RHEA:24898"/>
        <dbReference type="ChEBI" id="CHEBI:33019"/>
        <dbReference type="ChEBI" id="CHEBI:37565"/>
        <dbReference type="ChEBI" id="CHEBI:58805"/>
        <dbReference type="EC" id="2.7.7.65"/>
    </reaction>
</comment>
<feature type="transmembrane region" description="Helical" evidence="4">
    <location>
        <begin position="451"/>
        <end position="470"/>
    </location>
</feature>
<dbReference type="PROSITE" id="PS50887">
    <property type="entry name" value="GGDEF"/>
    <property type="match status" value="1"/>
</dbReference>
<dbReference type="InterPro" id="IPR011990">
    <property type="entry name" value="TPR-like_helical_dom_sf"/>
</dbReference>
<reference evidence="6 7" key="1">
    <citation type="submission" date="2019-07" db="EMBL/GenBank/DDBJ databases">
        <authorList>
            <person name="Yang M."/>
            <person name="Zhao D."/>
            <person name="Xiang H."/>
        </authorList>
    </citation>
    <scope>NUCLEOTIDE SEQUENCE [LARGE SCALE GENOMIC DNA]</scope>
    <source>
        <strain evidence="6 7">IM1326</strain>
    </source>
</reference>
<dbReference type="AlphaFoldDB" id="A0A552X0A9"/>
<keyword evidence="4" id="KW-0812">Transmembrane</keyword>
<dbReference type="NCBIfam" id="TIGR00254">
    <property type="entry name" value="GGDEF"/>
    <property type="match status" value="1"/>
</dbReference>
<dbReference type="CDD" id="cd01949">
    <property type="entry name" value="GGDEF"/>
    <property type="match status" value="1"/>
</dbReference>
<evidence type="ECO:0000259" key="5">
    <source>
        <dbReference type="PROSITE" id="PS50887"/>
    </source>
</evidence>
<dbReference type="EMBL" id="VJWL01000003">
    <property type="protein sequence ID" value="TRW48491.1"/>
    <property type="molecule type" value="Genomic_DNA"/>
</dbReference>
<accession>A0A552X0A9</accession>
<dbReference type="Pfam" id="PF13424">
    <property type="entry name" value="TPR_12"/>
    <property type="match status" value="1"/>
</dbReference>
<dbReference type="Proteomes" id="UP000320359">
    <property type="component" value="Unassembled WGS sequence"/>
</dbReference>
<sequence>MTLTHPVDHKCISPRQRSFVVACLWIALLSVLFAPVVKADGSALTHTPYEEQLDRYLSLSDREAKRVLLQEVIVGLNTRHAPSTYVRAWTYRAFEVAEDGDVDNAVSIVTDLVRYAERNPYPDVWSEVLANKVALLAWQGETTQALLVSDQLAEHLIHAENPRVRYYGNVVITGMFRSNSQFERALTHALYAQDALSEINNERSATRRLGLNRQIALIQSDLRNYPAALEIVNRSIREAREDSSLEEDIPSLLLMKGYLHGQMDQHQASIDVHQEAIEWAERTNQPGIVLVSMNNIGSTLIHQERYAEAEEVLSQALEQALAAENEDTAHLIQFNLGYIQVMLGNASEGIAAIEEHGAYLLEHYSESEQVDLYTYIAKAYQRAGMFEQQAEALLEQRRLNEEVFQSEREKSMSEMQARYEAIEQAQQIELLEQRNALQERVIENARLQRTIFILFGIVVVFGLILVALLYRAARRANLRLKDANKQLEFHSLRDPLTQLLNRRALQEQMSKRQTDERRAQPGQHPDAMILLDIDFFKKINDQYGHAAGDQVLKVIGERLATLARSSDMVIRWGGEEFLIFLRNSDPEKLAEITERVLRTIGDEPVQHEDMEIPVTATAGFISLPFAGIPEKDLNWERALQIADMALYIGKVHGRNQAYGIMGLNAPYEQVQPLLERDLSKAIDQDKVDYIIVKGPQK</sequence>
<evidence type="ECO:0000256" key="3">
    <source>
        <dbReference type="ARBA" id="ARBA00034247"/>
    </source>
</evidence>
<organism evidence="6 7">
    <name type="scientific">Aliidiomarina halalkaliphila</name>
    <dbReference type="NCBI Taxonomy" id="2593535"/>
    <lineage>
        <taxon>Bacteria</taxon>
        <taxon>Pseudomonadati</taxon>
        <taxon>Pseudomonadota</taxon>
        <taxon>Gammaproteobacteria</taxon>
        <taxon>Alteromonadales</taxon>
        <taxon>Idiomarinaceae</taxon>
        <taxon>Aliidiomarina</taxon>
    </lineage>
</organism>
<dbReference type="EC" id="2.7.7.65" evidence="2"/>
<keyword evidence="4" id="KW-1133">Transmembrane helix</keyword>
<name>A0A552X0A9_9GAMM</name>
<dbReference type="OrthoDB" id="6191081at2"/>
<dbReference type="InterPro" id="IPR043128">
    <property type="entry name" value="Rev_trsase/Diguanyl_cyclase"/>
</dbReference>
<dbReference type="PANTHER" id="PTHR45138:SF9">
    <property type="entry name" value="DIGUANYLATE CYCLASE DGCM-RELATED"/>
    <property type="match status" value="1"/>
</dbReference>
<dbReference type="SUPFAM" id="SSF55073">
    <property type="entry name" value="Nucleotide cyclase"/>
    <property type="match status" value="1"/>
</dbReference>
<dbReference type="InterPro" id="IPR029787">
    <property type="entry name" value="Nucleotide_cyclase"/>
</dbReference>
<dbReference type="FunFam" id="3.30.70.270:FF:000001">
    <property type="entry name" value="Diguanylate cyclase domain protein"/>
    <property type="match status" value="1"/>
</dbReference>
<comment type="cofactor">
    <cofactor evidence="1">
        <name>Mg(2+)</name>
        <dbReference type="ChEBI" id="CHEBI:18420"/>
    </cofactor>
</comment>
<feature type="domain" description="GGDEF" evidence="5">
    <location>
        <begin position="524"/>
        <end position="662"/>
    </location>
</feature>
<dbReference type="GO" id="GO:0052621">
    <property type="term" value="F:diguanylate cyclase activity"/>
    <property type="evidence" value="ECO:0007669"/>
    <property type="project" value="UniProtKB-EC"/>
</dbReference>
<gene>
    <name evidence="6" type="ORF">FM042_10000</name>
</gene>
<dbReference type="Gene3D" id="1.25.40.10">
    <property type="entry name" value="Tetratricopeptide repeat domain"/>
    <property type="match status" value="2"/>
</dbReference>
<dbReference type="SUPFAM" id="SSF48452">
    <property type="entry name" value="TPR-like"/>
    <property type="match status" value="2"/>
</dbReference>
<protein>
    <recommendedName>
        <fullName evidence="2">diguanylate cyclase</fullName>
        <ecNumber evidence="2">2.7.7.65</ecNumber>
    </recommendedName>
</protein>
<dbReference type="InterPro" id="IPR000160">
    <property type="entry name" value="GGDEF_dom"/>
</dbReference>
<dbReference type="SMART" id="SM00267">
    <property type="entry name" value="GGDEF"/>
    <property type="match status" value="1"/>
</dbReference>
<dbReference type="Pfam" id="PF00990">
    <property type="entry name" value="GGDEF"/>
    <property type="match status" value="1"/>
</dbReference>
<dbReference type="RefSeq" id="WP_143236283.1">
    <property type="nucleotide sequence ID" value="NZ_VJWL01000003.1"/>
</dbReference>
<evidence type="ECO:0000256" key="4">
    <source>
        <dbReference type="SAM" id="Phobius"/>
    </source>
</evidence>
<evidence type="ECO:0000256" key="1">
    <source>
        <dbReference type="ARBA" id="ARBA00001946"/>
    </source>
</evidence>
<comment type="caution">
    <text evidence="6">The sequence shown here is derived from an EMBL/GenBank/DDBJ whole genome shotgun (WGS) entry which is preliminary data.</text>
</comment>
<proteinExistence type="predicted"/>
<dbReference type="InterPro" id="IPR050469">
    <property type="entry name" value="Diguanylate_Cyclase"/>
</dbReference>
<evidence type="ECO:0000313" key="6">
    <source>
        <dbReference type="EMBL" id="TRW48491.1"/>
    </source>
</evidence>
<dbReference type="Gene3D" id="3.30.70.270">
    <property type="match status" value="1"/>
</dbReference>